<evidence type="ECO:0000313" key="3">
    <source>
        <dbReference type="Proteomes" id="UP000015104"/>
    </source>
</evidence>
<dbReference type="SUPFAM" id="SSF82919">
    <property type="entry name" value="Zn-finger domain of Sec23/24"/>
    <property type="match status" value="1"/>
</dbReference>
<evidence type="ECO:0000313" key="2">
    <source>
        <dbReference type="EnsemblMetazoa" id="tetur05g08770.1"/>
    </source>
</evidence>
<dbReference type="GO" id="GO:0008270">
    <property type="term" value="F:zinc ion binding"/>
    <property type="evidence" value="ECO:0007669"/>
    <property type="project" value="InterPro"/>
</dbReference>
<dbReference type="Pfam" id="PF15749">
    <property type="entry name" value="MRNIP"/>
    <property type="match status" value="1"/>
</dbReference>
<proteinExistence type="predicted"/>
<sequence length="74" mass="8659">MDFAIMLRCTQCLLYRSESLFIYMWRRWTCAICGLEQPLGSVHYRGSSADCSLLVSRFNEIARFHGRLYQNGSE</sequence>
<dbReference type="Proteomes" id="UP000015104">
    <property type="component" value="Unassembled WGS sequence"/>
</dbReference>
<organism evidence="2 3">
    <name type="scientific">Tetranychus urticae</name>
    <name type="common">Two-spotted spider mite</name>
    <dbReference type="NCBI Taxonomy" id="32264"/>
    <lineage>
        <taxon>Eukaryota</taxon>
        <taxon>Metazoa</taxon>
        <taxon>Ecdysozoa</taxon>
        <taxon>Arthropoda</taxon>
        <taxon>Chelicerata</taxon>
        <taxon>Arachnida</taxon>
        <taxon>Acari</taxon>
        <taxon>Acariformes</taxon>
        <taxon>Trombidiformes</taxon>
        <taxon>Prostigmata</taxon>
        <taxon>Eleutherengona</taxon>
        <taxon>Raphignathae</taxon>
        <taxon>Tetranychoidea</taxon>
        <taxon>Tetranychidae</taxon>
        <taxon>Tetranychus</taxon>
    </lineage>
</organism>
<dbReference type="GO" id="GO:0006888">
    <property type="term" value="P:endoplasmic reticulum to Golgi vesicle-mediated transport"/>
    <property type="evidence" value="ECO:0007669"/>
    <property type="project" value="InterPro"/>
</dbReference>
<name>T1K665_TETUR</name>
<protein>
    <recommendedName>
        <fullName evidence="1">MRN complex-interacting protein N-terminal domain-containing protein</fullName>
    </recommendedName>
</protein>
<keyword evidence="3" id="KW-1185">Reference proteome</keyword>
<reference evidence="2" key="2">
    <citation type="submission" date="2015-06" db="UniProtKB">
        <authorList>
            <consortium name="EnsemblMetazoa"/>
        </authorList>
    </citation>
    <scope>IDENTIFICATION</scope>
</reference>
<feature type="domain" description="MRN complex-interacting protein N-terminal" evidence="1">
    <location>
        <begin position="6"/>
        <end position="60"/>
    </location>
</feature>
<dbReference type="InterPro" id="IPR036174">
    <property type="entry name" value="Znf_Sec23_Sec24_sf"/>
</dbReference>
<dbReference type="HOGENOM" id="CLU_2690965_0_0_1"/>
<evidence type="ECO:0000259" key="1">
    <source>
        <dbReference type="Pfam" id="PF15749"/>
    </source>
</evidence>
<dbReference type="InterPro" id="IPR049472">
    <property type="entry name" value="MRNIP_N"/>
</dbReference>
<dbReference type="AlphaFoldDB" id="T1K665"/>
<accession>T1K665</accession>
<reference evidence="3" key="1">
    <citation type="submission" date="2011-08" db="EMBL/GenBank/DDBJ databases">
        <authorList>
            <person name="Rombauts S."/>
        </authorList>
    </citation>
    <scope>NUCLEOTIDE SEQUENCE</scope>
    <source>
        <strain evidence="3">London</strain>
    </source>
</reference>
<dbReference type="EnsemblMetazoa" id="tetur05g08770.1">
    <property type="protein sequence ID" value="tetur05g08770.1"/>
    <property type="gene ID" value="tetur05g08770"/>
</dbReference>
<dbReference type="GO" id="GO:0030127">
    <property type="term" value="C:COPII vesicle coat"/>
    <property type="evidence" value="ECO:0007669"/>
    <property type="project" value="InterPro"/>
</dbReference>
<dbReference type="GO" id="GO:0006886">
    <property type="term" value="P:intracellular protein transport"/>
    <property type="evidence" value="ECO:0007669"/>
    <property type="project" value="InterPro"/>
</dbReference>
<dbReference type="EMBL" id="CAEY01001593">
    <property type="status" value="NOT_ANNOTATED_CDS"/>
    <property type="molecule type" value="Genomic_DNA"/>
</dbReference>